<dbReference type="PANTHER" id="PTHR42850">
    <property type="entry name" value="METALLOPHOSPHOESTERASE"/>
    <property type="match status" value="1"/>
</dbReference>
<accession>A0A845GBH7</accession>
<evidence type="ECO:0000256" key="1">
    <source>
        <dbReference type="ARBA" id="ARBA00008950"/>
    </source>
</evidence>
<reference evidence="3 4" key="1">
    <citation type="submission" date="2020-01" db="EMBL/GenBank/DDBJ databases">
        <title>Novel species isolated from a subtropical stream in China.</title>
        <authorList>
            <person name="Lu H."/>
        </authorList>
    </citation>
    <scope>NUCLEOTIDE SEQUENCE [LARGE SCALE GENOMIC DNA]</scope>
    <source>
        <strain evidence="3 4">FT82W</strain>
    </source>
</reference>
<organism evidence="3 4">
    <name type="scientific">Duganella vulcania</name>
    <dbReference type="NCBI Taxonomy" id="2692166"/>
    <lineage>
        <taxon>Bacteria</taxon>
        <taxon>Pseudomonadati</taxon>
        <taxon>Pseudomonadota</taxon>
        <taxon>Betaproteobacteria</taxon>
        <taxon>Burkholderiales</taxon>
        <taxon>Oxalobacteraceae</taxon>
        <taxon>Telluria group</taxon>
        <taxon>Duganella</taxon>
    </lineage>
</organism>
<name>A0A845GBH7_9BURK</name>
<dbReference type="EMBL" id="WWCW01000138">
    <property type="protein sequence ID" value="MYM90755.1"/>
    <property type="molecule type" value="Genomic_DNA"/>
</dbReference>
<dbReference type="Proteomes" id="UP000470302">
    <property type="component" value="Unassembled WGS sequence"/>
</dbReference>
<dbReference type="SUPFAM" id="SSF56300">
    <property type="entry name" value="Metallo-dependent phosphatases"/>
    <property type="match status" value="1"/>
</dbReference>
<comment type="caution">
    <text evidence="3">The sequence shown here is derived from an EMBL/GenBank/DDBJ whole genome shotgun (WGS) entry which is preliminary data.</text>
</comment>
<dbReference type="InterPro" id="IPR029052">
    <property type="entry name" value="Metallo-depent_PP-like"/>
</dbReference>
<gene>
    <name evidence="3" type="ORF">GTP91_26730</name>
</gene>
<dbReference type="GO" id="GO:0005737">
    <property type="term" value="C:cytoplasm"/>
    <property type="evidence" value="ECO:0007669"/>
    <property type="project" value="TreeGrafter"/>
</dbReference>
<dbReference type="Pfam" id="PF12850">
    <property type="entry name" value="Metallophos_2"/>
    <property type="match status" value="1"/>
</dbReference>
<sequence length="241" mass="26163">MRIAIVSDIHGNLAALEAVAADIVRQGVDAVVNLGDSLSGPLLPLETARFLMARDWTHLAGNHERQILELHLGSGAADAYAHAQLTERELAWIATLKPALQWSDEVFLCHGTPASDITGLLETADRHASAAEIEQRLGRVEAGLIACGHTHVPRSVRGARGQLIVNPGSVGQPAYADDHPYPHAIETGSPDARYAIVERREQRWHAQLLTVPYDHRAMADLARAHGREDWAVVLMTGYVAV</sequence>
<feature type="domain" description="Calcineurin-like phosphoesterase" evidence="2">
    <location>
        <begin position="1"/>
        <end position="176"/>
    </location>
</feature>
<dbReference type="PANTHER" id="PTHR42850:SF2">
    <property type="entry name" value="BLL5683 PROTEIN"/>
    <property type="match status" value="1"/>
</dbReference>
<comment type="similarity">
    <text evidence="1">Belongs to the metallophosphoesterase superfamily. YfcE family.</text>
</comment>
<evidence type="ECO:0000313" key="4">
    <source>
        <dbReference type="Proteomes" id="UP000470302"/>
    </source>
</evidence>
<dbReference type="AlphaFoldDB" id="A0A845GBH7"/>
<proteinExistence type="inferred from homology"/>
<evidence type="ECO:0000313" key="3">
    <source>
        <dbReference type="EMBL" id="MYM90755.1"/>
    </source>
</evidence>
<dbReference type="Gene3D" id="3.60.21.10">
    <property type="match status" value="1"/>
</dbReference>
<protein>
    <submittedName>
        <fullName evidence="3">Metallophosphoesterase</fullName>
    </submittedName>
</protein>
<dbReference type="InterPro" id="IPR050126">
    <property type="entry name" value="Ap4A_hydrolase"/>
</dbReference>
<dbReference type="GO" id="GO:0016791">
    <property type="term" value="F:phosphatase activity"/>
    <property type="evidence" value="ECO:0007669"/>
    <property type="project" value="TreeGrafter"/>
</dbReference>
<dbReference type="PIRSF" id="PIRSF000883">
    <property type="entry name" value="Pesterase_MJ0912"/>
    <property type="match status" value="1"/>
</dbReference>
<dbReference type="InterPro" id="IPR011152">
    <property type="entry name" value="Pesterase_MJ0912"/>
</dbReference>
<dbReference type="InterPro" id="IPR024654">
    <property type="entry name" value="Calcineurin-like_PHP_lpxH"/>
</dbReference>
<evidence type="ECO:0000259" key="2">
    <source>
        <dbReference type="Pfam" id="PF12850"/>
    </source>
</evidence>
<dbReference type="RefSeq" id="WP_161099491.1">
    <property type="nucleotide sequence ID" value="NZ_WWCW01000138.1"/>
</dbReference>